<dbReference type="Gene3D" id="1.10.260.40">
    <property type="entry name" value="lambda repressor-like DNA-binding domains"/>
    <property type="match status" value="1"/>
</dbReference>
<dbReference type="Pfam" id="PF01381">
    <property type="entry name" value="HTH_3"/>
    <property type="match status" value="1"/>
</dbReference>
<evidence type="ECO:0000256" key="1">
    <source>
        <dbReference type="ARBA" id="ARBA00023015"/>
    </source>
</evidence>
<dbReference type="OrthoDB" id="9814751at2"/>
<evidence type="ECO:0000313" key="6">
    <source>
        <dbReference type="Proteomes" id="UP000184286"/>
    </source>
</evidence>
<dbReference type="GO" id="GO:0003677">
    <property type="term" value="F:DNA binding"/>
    <property type="evidence" value="ECO:0007669"/>
    <property type="project" value="UniProtKB-KW"/>
</dbReference>
<dbReference type="RefSeq" id="WP_073495479.1">
    <property type="nucleotide sequence ID" value="NZ_MPOH02000045.1"/>
</dbReference>
<comment type="caution">
    <text evidence="5">The sequence shown here is derived from an EMBL/GenBank/DDBJ whole genome shotgun (WGS) entry which is preliminary data.</text>
</comment>
<sequence>MTELFEAVDSLLSRPADALPPPDVRARLRKASGLTQEEVAEAFGVHRMAFLRWENGHSTPHRKNRAAYLRLLAGWAEKYPEAAVLTEPNREAG</sequence>
<reference evidence="6" key="1">
    <citation type="submission" date="2016-11" db="EMBL/GenBank/DDBJ databases">
        <authorList>
            <person name="Schniete J.K."/>
            <person name="Salih T."/>
            <person name="Algora Gallardo L."/>
            <person name="Martinez Fernandez S."/>
            <person name="Herron P.R."/>
        </authorList>
    </citation>
    <scope>NUCLEOTIDE SEQUENCE [LARGE SCALE GENOMIC DNA]</scope>
    <source>
        <strain evidence="6">DSM 41896</strain>
    </source>
</reference>
<reference evidence="5 6" key="2">
    <citation type="submission" date="2017-02" db="EMBL/GenBank/DDBJ databases">
        <title>Draft genome sequence of Streptomyces phaeoluteigriseus type strain DSM41896.</title>
        <authorList>
            <person name="Salih T.S."/>
            <person name="Algora Gallardo L."/>
            <person name="Melo Santos T."/>
            <person name="Filgueira Martinez S."/>
            <person name="Herron P.R."/>
        </authorList>
    </citation>
    <scope>NUCLEOTIDE SEQUENCE [LARGE SCALE GENOMIC DNA]</scope>
    <source>
        <strain evidence="5 6">DSM 41896</strain>
    </source>
</reference>
<dbReference type="PANTHER" id="PTHR36511">
    <property type="entry name" value="MERR FAMILY BACTERIAL REGULATORY PROTEIN"/>
    <property type="match status" value="1"/>
</dbReference>
<dbReference type="PANTHER" id="PTHR36511:SF3">
    <property type="entry name" value="ANTITOXIN HIGA-2"/>
    <property type="match status" value="1"/>
</dbReference>
<keyword evidence="2" id="KW-0238">DNA-binding</keyword>
<dbReference type="CDD" id="cd00093">
    <property type="entry name" value="HTH_XRE"/>
    <property type="match status" value="1"/>
</dbReference>
<evidence type="ECO:0000313" key="5">
    <source>
        <dbReference type="EMBL" id="OQD51843.1"/>
    </source>
</evidence>
<keyword evidence="1" id="KW-0805">Transcription regulation</keyword>
<name>A0A1V6MHQ4_9ACTN</name>
<evidence type="ECO:0000256" key="3">
    <source>
        <dbReference type="ARBA" id="ARBA00023163"/>
    </source>
</evidence>
<evidence type="ECO:0000256" key="2">
    <source>
        <dbReference type="ARBA" id="ARBA00023125"/>
    </source>
</evidence>
<protein>
    <recommendedName>
        <fullName evidence="4">HTH cro/C1-type domain-containing protein</fullName>
    </recommendedName>
</protein>
<dbReference type="InterPro" id="IPR052359">
    <property type="entry name" value="HTH-type_reg/antitoxin"/>
</dbReference>
<organism evidence="5 6">
    <name type="scientific">Streptomyces phaeoluteigriseus</name>
    <dbReference type="NCBI Taxonomy" id="114686"/>
    <lineage>
        <taxon>Bacteria</taxon>
        <taxon>Bacillati</taxon>
        <taxon>Actinomycetota</taxon>
        <taxon>Actinomycetes</taxon>
        <taxon>Kitasatosporales</taxon>
        <taxon>Streptomycetaceae</taxon>
        <taxon>Streptomyces</taxon>
        <taxon>Streptomyces aurantiacus group</taxon>
    </lineage>
</organism>
<evidence type="ECO:0000259" key="4">
    <source>
        <dbReference type="PROSITE" id="PS50943"/>
    </source>
</evidence>
<gene>
    <name evidence="5" type="ORF">BM536_037650</name>
</gene>
<dbReference type="AlphaFoldDB" id="A0A1V6MHQ4"/>
<feature type="domain" description="HTH cro/C1-type" evidence="4">
    <location>
        <begin position="27"/>
        <end position="60"/>
    </location>
</feature>
<dbReference type="Proteomes" id="UP000184286">
    <property type="component" value="Unassembled WGS sequence"/>
</dbReference>
<keyword evidence="3" id="KW-0804">Transcription</keyword>
<proteinExistence type="predicted"/>
<dbReference type="EMBL" id="MPOH02000045">
    <property type="protein sequence ID" value="OQD51843.1"/>
    <property type="molecule type" value="Genomic_DNA"/>
</dbReference>
<accession>A0A1V6MHQ4</accession>
<dbReference type="InterPro" id="IPR001387">
    <property type="entry name" value="Cro/C1-type_HTH"/>
</dbReference>
<dbReference type="STRING" id="114686.BM536_037650"/>
<dbReference type="InterPro" id="IPR010982">
    <property type="entry name" value="Lambda_DNA-bd_dom_sf"/>
</dbReference>
<dbReference type="SMART" id="SM00530">
    <property type="entry name" value="HTH_XRE"/>
    <property type="match status" value="1"/>
</dbReference>
<dbReference type="SUPFAM" id="SSF47413">
    <property type="entry name" value="lambda repressor-like DNA-binding domains"/>
    <property type="match status" value="1"/>
</dbReference>
<dbReference type="PROSITE" id="PS50943">
    <property type="entry name" value="HTH_CROC1"/>
    <property type="match status" value="1"/>
</dbReference>